<dbReference type="InterPro" id="IPR000591">
    <property type="entry name" value="DEP_dom"/>
</dbReference>
<dbReference type="PROSITE" id="PS50186">
    <property type="entry name" value="DEP"/>
    <property type="match status" value="1"/>
</dbReference>
<dbReference type="GO" id="GO:0035556">
    <property type="term" value="P:intracellular signal transduction"/>
    <property type="evidence" value="ECO:0007669"/>
    <property type="project" value="InterPro"/>
</dbReference>
<dbReference type="SMART" id="SM00049">
    <property type="entry name" value="DEP"/>
    <property type="match status" value="1"/>
</dbReference>
<sequence length="114" mass="13184">MIYDKWIILHGTDTLVLPPIDDLSFETKHVCDQFITHHLERCKAAIAKDTRWRMRTYRASFRGASLVRWLVQCGLAADAHEAVAYARHLLDGRLIAHVNNAHHFTDSPLLYTFK</sequence>
<protein>
    <recommendedName>
        <fullName evidence="1">DEP domain-containing protein</fullName>
    </recommendedName>
</protein>
<keyword evidence="3" id="KW-1185">Reference proteome</keyword>
<feature type="domain" description="DEP" evidence="1">
    <location>
        <begin position="40"/>
        <end position="114"/>
    </location>
</feature>
<dbReference type="PANTHER" id="PTHR22829">
    <property type="entry name" value="DEP DOMAIN PROTEIN"/>
    <property type="match status" value="1"/>
</dbReference>
<dbReference type="Proteomes" id="UP000838878">
    <property type="component" value="Chromosome 8"/>
</dbReference>
<dbReference type="AlphaFoldDB" id="A0A8J9YEQ0"/>
<dbReference type="Gene3D" id="1.10.10.10">
    <property type="entry name" value="Winged helix-like DNA-binding domain superfamily/Winged helix DNA-binding domain"/>
    <property type="match status" value="1"/>
</dbReference>
<evidence type="ECO:0000313" key="3">
    <source>
        <dbReference type="Proteomes" id="UP000838878"/>
    </source>
</evidence>
<gene>
    <name evidence="2" type="ORF">BINO364_LOCUS14728</name>
</gene>
<evidence type="ECO:0000313" key="2">
    <source>
        <dbReference type="EMBL" id="CAH0729669.1"/>
    </source>
</evidence>
<dbReference type="OrthoDB" id="2133778at2759"/>
<evidence type="ECO:0000259" key="1">
    <source>
        <dbReference type="PROSITE" id="PS50186"/>
    </source>
</evidence>
<accession>A0A8J9YEQ0</accession>
<feature type="non-terminal residue" evidence="2">
    <location>
        <position position="114"/>
    </location>
</feature>
<organism evidence="2 3">
    <name type="scientific">Brenthis ino</name>
    <name type="common">lesser marbled fritillary</name>
    <dbReference type="NCBI Taxonomy" id="405034"/>
    <lineage>
        <taxon>Eukaryota</taxon>
        <taxon>Metazoa</taxon>
        <taxon>Ecdysozoa</taxon>
        <taxon>Arthropoda</taxon>
        <taxon>Hexapoda</taxon>
        <taxon>Insecta</taxon>
        <taxon>Pterygota</taxon>
        <taxon>Neoptera</taxon>
        <taxon>Endopterygota</taxon>
        <taxon>Lepidoptera</taxon>
        <taxon>Glossata</taxon>
        <taxon>Ditrysia</taxon>
        <taxon>Papilionoidea</taxon>
        <taxon>Nymphalidae</taxon>
        <taxon>Heliconiinae</taxon>
        <taxon>Argynnini</taxon>
        <taxon>Brenthis</taxon>
    </lineage>
</organism>
<reference evidence="2" key="1">
    <citation type="submission" date="2021-12" db="EMBL/GenBank/DDBJ databases">
        <authorList>
            <person name="Martin H S."/>
        </authorList>
    </citation>
    <scope>NUCLEOTIDE SEQUENCE</scope>
</reference>
<dbReference type="PANTHER" id="PTHR22829:SF5">
    <property type="entry name" value="INTEGRAL MEMBRANE PROTEIN GPR155"/>
    <property type="match status" value="1"/>
</dbReference>
<dbReference type="Pfam" id="PF00610">
    <property type="entry name" value="DEP"/>
    <property type="match status" value="1"/>
</dbReference>
<dbReference type="EMBL" id="OV170228">
    <property type="protein sequence ID" value="CAH0729669.1"/>
    <property type="molecule type" value="Genomic_DNA"/>
</dbReference>
<dbReference type="InterPro" id="IPR036388">
    <property type="entry name" value="WH-like_DNA-bd_sf"/>
</dbReference>
<dbReference type="InterPro" id="IPR051832">
    <property type="entry name" value="mTOR-Rac_regulators"/>
</dbReference>
<name>A0A8J9YEQ0_9NEOP</name>
<dbReference type="SUPFAM" id="SSF46785">
    <property type="entry name" value="Winged helix' DNA-binding domain"/>
    <property type="match status" value="1"/>
</dbReference>
<dbReference type="GO" id="GO:0030514">
    <property type="term" value="P:negative regulation of BMP signaling pathway"/>
    <property type="evidence" value="ECO:0007669"/>
    <property type="project" value="TreeGrafter"/>
</dbReference>
<proteinExistence type="predicted"/>
<dbReference type="InterPro" id="IPR036390">
    <property type="entry name" value="WH_DNA-bd_sf"/>
</dbReference>